<organism evidence="2 3">
    <name type="scientific">Paractinoplanes deccanensis</name>
    <dbReference type="NCBI Taxonomy" id="113561"/>
    <lineage>
        <taxon>Bacteria</taxon>
        <taxon>Bacillati</taxon>
        <taxon>Actinomycetota</taxon>
        <taxon>Actinomycetes</taxon>
        <taxon>Micromonosporales</taxon>
        <taxon>Micromonosporaceae</taxon>
        <taxon>Paractinoplanes</taxon>
    </lineage>
</organism>
<evidence type="ECO:0000259" key="1">
    <source>
        <dbReference type="PROSITE" id="PS50879"/>
    </source>
</evidence>
<comment type="caution">
    <text evidence="2">The sequence shown here is derived from an EMBL/GenBank/DDBJ whole genome shotgun (WGS) entry which is preliminary data.</text>
</comment>
<dbReference type="InterPro" id="IPR012337">
    <property type="entry name" value="RNaseH-like_sf"/>
</dbReference>
<accession>A0ABQ3XWQ4</accession>
<dbReference type="InterPro" id="IPR036397">
    <property type="entry name" value="RNaseH_sf"/>
</dbReference>
<dbReference type="EMBL" id="BOMI01000013">
    <property type="protein sequence ID" value="GID72175.1"/>
    <property type="molecule type" value="Genomic_DNA"/>
</dbReference>
<protein>
    <recommendedName>
        <fullName evidence="1">RNase H type-1 domain-containing protein</fullName>
    </recommendedName>
</protein>
<sequence length="208" mass="22468">MAIEKVPGMRGNENRVVTGDVRSHWTGAALIYTDGAALQKAIKSQWGQKGWLTGWGFVSTGGRYGCGPYPQLEGQAGQDLAVIAELRAVWYAIRGDELAAPVTVVLDSRHALDVLERWKKGAVDMPGGYVGSRVRTPTMEKLRTLIASRPANLTLQHVKGHAGDPLNEAADSLARLGARWIKDKLPQREVESRARGLAEAFLAAGPTC</sequence>
<keyword evidence="3" id="KW-1185">Reference proteome</keyword>
<dbReference type="InterPro" id="IPR002156">
    <property type="entry name" value="RNaseH_domain"/>
</dbReference>
<evidence type="ECO:0000313" key="3">
    <source>
        <dbReference type="Proteomes" id="UP000609879"/>
    </source>
</evidence>
<evidence type="ECO:0000313" key="2">
    <source>
        <dbReference type="EMBL" id="GID72175.1"/>
    </source>
</evidence>
<dbReference type="Proteomes" id="UP000609879">
    <property type="component" value="Unassembled WGS sequence"/>
</dbReference>
<dbReference type="Pfam" id="PF00075">
    <property type="entry name" value="RNase_H"/>
    <property type="match status" value="1"/>
</dbReference>
<proteinExistence type="predicted"/>
<dbReference type="SUPFAM" id="SSF53098">
    <property type="entry name" value="Ribonuclease H-like"/>
    <property type="match status" value="1"/>
</dbReference>
<dbReference type="RefSeq" id="WP_203760140.1">
    <property type="nucleotide sequence ID" value="NZ_BAAABO010000025.1"/>
</dbReference>
<dbReference type="PROSITE" id="PS50879">
    <property type="entry name" value="RNASE_H_1"/>
    <property type="match status" value="1"/>
</dbReference>
<feature type="domain" description="RNase H type-1" evidence="1">
    <location>
        <begin position="25"/>
        <end position="179"/>
    </location>
</feature>
<gene>
    <name evidence="2" type="ORF">Ade02nite_08160</name>
</gene>
<reference evidence="2 3" key="1">
    <citation type="submission" date="2021-01" db="EMBL/GenBank/DDBJ databases">
        <title>Whole genome shotgun sequence of Actinoplanes deccanensis NBRC 13994.</title>
        <authorList>
            <person name="Komaki H."/>
            <person name="Tamura T."/>
        </authorList>
    </citation>
    <scope>NUCLEOTIDE SEQUENCE [LARGE SCALE GENOMIC DNA]</scope>
    <source>
        <strain evidence="2 3">NBRC 13994</strain>
    </source>
</reference>
<name>A0ABQ3XWQ4_9ACTN</name>
<dbReference type="Gene3D" id="3.30.420.10">
    <property type="entry name" value="Ribonuclease H-like superfamily/Ribonuclease H"/>
    <property type="match status" value="1"/>
</dbReference>